<evidence type="ECO:0008006" key="3">
    <source>
        <dbReference type="Google" id="ProtNLM"/>
    </source>
</evidence>
<evidence type="ECO:0000313" key="1">
    <source>
        <dbReference type="EMBL" id="MET4758115.1"/>
    </source>
</evidence>
<gene>
    <name evidence="1" type="ORF">V5J35_003307</name>
</gene>
<comment type="caution">
    <text evidence="1">The sequence shown here is derived from an EMBL/GenBank/DDBJ whole genome shotgun (WGS) entry which is preliminary data.</text>
</comment>
<name>A0ABV2SK36_9GAMM</name>
<proteinExistence type="predicted"/>
<dbReference type="RefSeq" id="WP_354022205.1">
    <property type="nucleotide sequence ID" value="NZ_JBEWTD010000002.1"/>
</dbReference>
<evidence type="ECO:0000313" key="2">
    <source>
        <dbReference type="Proteomes" id="UP001549366"/>
    </source>
</evidence>
<dbReference type="InterPro" id="IPR047677">
    <property type="entry name" value="GDCCVxC"/>
</dbReference>
<reference evidence="1 2" key="1">
    <citation type="submission" date="2024-06" db="EMBL/GenBank/DDBJ databases">
        <title>Genomic Encyclopedia of Type Strains, Phase V (KMG-V): Genome sequencing to study the core and pangenomes of soil and plant-associated prokaryotes.</title>
        <authorList>
            <person name="Whitman W."/>
        </authorList>
    </citation>
    <scope>NUCLEOTIDE SEQUENCE [LARGE SCALE GENOMIC DNA]</scope>
    <source>
        <strain evidence="1 2">NE40</strain>
    </source>
</reference>
<sequence>MSISVYYVLKKSKKKDKFMKHHLHTRSSITCSDCGHTSDETMPLDACVHLYECKNCQKLMTPDSGDCCIFCSHGTHHCPTSQRESRAYNAMPSVSFMTTSTVNAAQAS</sequence>
<dbReference type="NCBIfam" id="NF041374">
    <property type="entry name" value="GDCCVxC"/>
    <property type="match status" value="1"/>
</dbReference>
<dbReference type="EMBL" id="JBEWTB010000002">
    <property type="protein sequence ID" value="MET4758115.1"/>
    <property type="molecule type" value="Genomic_DNA"/>
</dbReference>
<accession>A0ABV2SK36</accession>
<keyword evidence="2" id="KW-1185">Reference proteome</keyword>
<dbReference type="Proteomes" id="UP001549366">
    <property type="component" value="Unassembled WGS sequence"/>
</dbReference>
<organism evidence="1 2">
    <name type="scientific">Endozoicomonas lisbonensis</name>
    <dbReference type="NCBI Taxonomy" id="3120522"/>
    <lineage>
        <taxon>Bacteria</taxon>
        <taxon>Pseudomonadati</taxon>
        <taxon>Pseudomonadota</taxon>
        <taxon>Gammaproteobacteria</taxon>
        <taxon>Oceanospirillales</taxon>
        <taxon>Endozoicomonadaceae</taxon>
        <taxon>Endozoicomonas</taxon>
    </lineage>
</organism>
<protein>
    <recommendedName>
        <fullName evidence="3">RING-type domain-containing protein</fullName>
    </recommendedName>
</protein>